<dbReference type="AlphaFoldDB" id="A0A9N9LK41"/>
<evidence type="ECO:0000313" key="1">
    <source>
        <dbReference type="EMBL" id="CAG8974367.1"/>
    </source>
</evidence>
<dbReference type="Proteomes" id="UP000701801">
    <property type="component" value="Unassembled WGS sequence"/>
</dbReference>
<comment type="caution">
    <text evidence="1">The sequence shown here is derived from an EMBL/GenBank/DDBJ whole genome shotgun (WGS) entry which is preliminary data.</text>
</comment>
<dbReference type="OrthoDB" id="2905359at2759"/>
<dbReference type="EMBL" id="CAJVRM010000101">
    <property type="protein sequence ID" value="CAG8974367.1"/>
    <property type="molecule type" value="Genomic_DNA"/>
</dbReference>
<sequence length="170" mass="18853">MRAAATLMRLIPEVTSIKPDTKPVVVCDLGSGDVIGLLSHINKLNSSDIVAANGVGVDYDAALIDDAGLKSKLEGVDAKWLVYDFNADENDIVTQLVTNHLVTHVFIYLTPKQLALPTVRKILTRFCGSKMVVCCYKYFPLYLKPVRRDLVMDLVVFDETSQGGKREDFF</sequence>
<gene>
    <name evidence="1" type="ORF">HYALB_00011299</name>
</gene>
<accession>A0A9N9LK41</accession>
<proteinExistence type="predicted"/>
<name>A0A9N9LK41_9HELO</name>
<reference evidence="1" key="1">
    <citation type="submission" date="2021-07" db="EMBL/GenBank/DDBJ databases">
        <authorList>
            <person name="Durling M."/>
        </authorList>
    </citation>
    <scope>NUCLEOTIDE SEQUENCE</scope>
</reference>
<evidence type="ECO:0000313" key="2">
    <source>
        <dbReference type="Proteomes" id="UP000701801"/>
    </source>
</evidence>
<organism evidence="1 2">
    <name type="scientific">Hymenoscyphus albidus</name>
    <dbReference type="NCBI Taxonomy" id="595503"/>
    <lineage>
        <taxon>Eukaryota</taxon>
        <taxon>Fungi</taxon>
        <taxon>Dikarya</taxon>
        <taxon>Ascomycota</taxon>
        <taxon>Pezizomycotina</taxon>
        <taxon>Leotiomycetes</taxon>
        <taxon>Helotiales</taxon>
        <taxon>Helotiaceae</taxon>
        <taxon>Hymenoscyphus</taxon>
    </lineage>
</organism>
<protein>
    <submittedName>
        <fullName evidence="1">Uncharacterized protein</fullName>
    </submittedName>
</protein>
<keyword evidence="2" id="KW-1185">Reference proteome</keyword>